<reference evidence="9 10" key="1">
    <citation type="submission" date="2024-09" db="EMBL/GenBank/DDBJ databases">
        <authorList>
            <person name="Sun Q."/>
            <person name="Mori K."/>
        </authorList>
    </citation>
    <scope>NUCLEOTIDE SEQUENCE [LARGE SCALE GENOMIC DNA]</scope>
    <source>
        <strain evidence="9 10">TBRC 4938</strain>
    </source>
</reference>
<dbReference type="RefSeq" id="WP_377264702.1">
    <property type="nucleotide sequence ID" value="NZ_JBHMAA010000029.1"/>
</dbReference>
<feature type="coiled-coil region" evidence="6">
    <location>
        <begin position="122"/>
        <end position="205"/>
    </location>
</feature>
<gene>
    <name evidence="9" type="ORF">ACFFP0_23790</name>
</gene>
<dbReference type="CDD" id="cd16429">
    <property type="entry name" value="VirB10"/>
    <property type="match status" value="1"/>
</dbReference>
<feature type="region of interest" description="Disordered" evidence="7">
    <location>
        <begin position="1"/>
        <end position="28"/>
    </location>
</feature>
<evidence type="ECO:0000256" key="5">
    <source>
        <dbReference type="ARBA" id="ARBA00023136"/>
    </source>
</evidence>
<keyword evidence="5 8" id="KW-0472">Membrane</keyword>
<protein>
    <submittedName>
        <fullName evidence="9">TrbI/VirB10 family protein</fullName>
    </submittedName>
</protein>
<evidence type="ECO:0000313" key="10">
    <source>
        <dbReference type="Proteomes" id="UP001589692"/>
    </source>
</evidence>
<evidence type="ECO:0000256" key="3">
    <source>
        <dbReference type="ARBA" id="ARBA00022692"/>
    </source>
</evidence>
<feature type="region of interest" description="Disordered" evidence="7">
    <location>
        <begin position="401"/>
        <end position="436"/>
    </location>
</feature>
<evidence type="ECO:0000256" key="6">
    <source>
        <dbReference type="SAM" id="Coils"/>
    </source>
</evidence>
<feature type="compositionally biased region" description="Gly residues" evidence="7">
    <location>
        <begin position="414"/>
        <end position="428"/>
    </location>
</feature>
<keyword evidence="10" id="KW-1185">Reference proteome</keyword>
<accession>A0ABV6AMW6</accession>
<evidence type="ECO:0000256" key="7">
    <source>
        <dbReference type="SAM" id="MobiDB-lite"/>
    </source>
</evidence>
<feature type="compositionally biased region" description="Low complexity" evidence="7">
    <location>
        <begin position="401"/>
        <end position="413"/>
    </location>
</feature>
<evidence type="ECO:0000256" key="4">
    <source>
        <dbReference type="ARBA" id="ARBA00022989"/>
    </source>
</evidence>
<dbReference type="Proteomes" id="UP001589692">
    <property type="component" value="Unassembled WGS sequence"/>
</dbReference>
<keyword evidence="3 8" id="KW-0812">Transmembrane</keyword>
<proteinExistence type="inferred from homology"/>
<comment type="subcellular location">
    <subcellularLocation>
        <location evidence="1">Membrane</location>
        <topology evidence="1">Single-pass membrane protein</topology>
    </subcellularLocation>
</comment>
<name>A0ABV6AMW6_9HYPH</name>
<dbReference type="Gene3D" id="2.40.128.260">
    <property type="entry name" value="Type IV secretion system, VirB10/TraB/TrbI"/>
    <property type="match status" value="1"/>
</dbReference>
<feature type="transmembrane region" description="Helical" evidence="8">
    <location>
        <begin position="48"/>
        <end position="69"/>
    </location>
</feature>
<comment type="caution">
    <text evidence="9">The sequence shown here is derived from an EMBL/GenBank/DDBJ whole genome shotgun (WGS) entry which is preliminary data.</text>
</comment>
<comment type="similarity">
    <text evidence="2">Belongs to the TrbI/VirB10 family.</text>
</comment>
<evidence type="ECO:0000256" key="1">
    <source>
        <dbReference type="ARBA" id="ARBA00004167"/>
    </source>
</evidence>
<keyword evidence="6" id="KW-0175">Coiled coil</keyword>
<evidence type="ECO:0000313" key="9">
    <source>
        <dbReference type="EMBL" id="MFB9951882.1"/>
    </source>
</evidence>
<keyword evidence="4 8" id="KW-1133">Transmembrane helix</keyword>
<dbReference type="InterPro" id="IPR005498">
    <property type="entry name" value="T4SS_VirB10/TraB/TrbI"/>
</dbReference>
<dbReference type="Pfam" id="PF03743">
    <property type="entry name" value="TrbI"/>
    <property type="match status" value="1"/>
</dbReference>
<dbReference type="EMBL" id="JBHMAA010000029">
    <property type="protein sequence ID" value="MFB9951882.1"/>
    <property type="molecule type" value="Genomic_DNA"/>
</dbReference>
<evidence type="ECO:0000256" key="8">
    <source>
        <dbReference type="SAM" id="Phobius"/>
    </source>
</evidence>
<dbReference type="InterPro" id="IPR042217">
    <property type="entry name" value="T4SS_VirB10/TrbI"/>
</dbReference>
<sequence length="477" mass="51088">MSDNDHNAGPLPHEVAEAKEEERRAAEREELLNARRARQTGSSRGGNVKLLATLGFIAASFFVFVMSAGPGKILGLLGIGGGDDQRTSQIDMQVDREKEANSHLDFLVPAIPEPPRSEVDPNAAFNEKFKALQEKLAEMERNRQPGLSSGEVQRMLSGYNDAMTKRLEEERKAMADENTRLRAEAQKAEEERRKAEDAAKLREEQYKLGREIEMKQRESKAVIVDDSGRGEIADAAAGGDAFSQDLDQNERFLKASAAGGWQTSVSKRLADPSRTVVQGSIISAVLETAIDTQLPGSIRAQVTQPVYSFDGTRVLMASGTILIGQFNNDVDIAQKRVLIAWNRAITPDGKSIALGSIGTDRLGRSGSLGNVDNRYGTKFGAAMLVSAITAVPTILSEQLGKSSKSSGTTINIGSSGGSGGGSSGGTGAGAQLANSMGGDLSDQASGVLEKYLTLPPVIRIPQGEEIRVFVNRDLIFR</sequence>
<evidence type="ECO:0000256" key="2">
    <source>
        <dbReference type="ARBA" id="ARBA00010265"/>
    </source>
</evidence>
<organism evidence="9 10">
    <name type="scientific">Rhizobium puerariae</name>
    <dbReference type="NCBI Taxonomy" id="1585791"/>
    <lineage>
        <taxon>Bacteria</taxon>
        <taxon>Pseudomonadati</taxon>
        <taxon>Pseudomonadota</taxon>
        <taxon>Alphaproteobacteria</taxon>
        <taxon>Hyphomicrobiales</taxon>
        <taxon>Rhizobiaceae</taxon>
        <taxon>Rhizobium/Agrobacterium group</taxon>
        <taxon>Rhizobium</taxon>
    </lineage>
</organism>
<feature type="compositionally biased region" description="Basic and acidic residues" evidence="7">
    <location>
        <begin position="14"/>
        <end position="28"/>
    </location>
</feature>